<evidence type="ECO:0000256" key="4">
    <source>
        <dbReference type="ARBA" id="ARBA00022692"/>
    </source>
</evidence>
<feature type="transmembrane region" description="Helical" evidence="7">
    <location>
        <begin position="275"/>
        <end position="297"/>
    </location>
</feature>
<proteinExistence type="inferred from homology"/>
<dbReference type="Proteomes" id="UP000232638">
    <property type="component" value="Chromosome"/>
</dbReference>
<name>A0A2K8UC22_9GAMM</name>
<feature type="transmembrane region" description="Helical" evidence="7">
    <location>
        <begin position="105"/>
        <end position="126"/>
    </location>
</feature>
<keyword evidence="4 7" id="KW-0812">Transmembrane</keyword>
<gene>
    <name evidence="8" type="ORF">THSYN_20645</name>
</gene>
<evidence type="ECO:0000256" key="1">
    <source>
        <dbReference type="ARBA" id="ARBA00004651"/>
    </source>
</evidence>
<dbReference type="GO" id="GO:0005886">
    <property type="term" value="C:plasma membrane"/>
    <property type="evidence" value="ECO:0007669"/>
    <property type="project" value="UniProtKB-SubCell"/>
</dbReference>
<dbReference type="GO" id="GO:0015204">
    <property type="term" value="F:urea transmembrane transporter activity"/>
    <property type="evidence" value="ECO:0007669"/>
    <property type="project" value="InterPro"/>
</dbReference>
<keyword evidence="9" id="KW-1185">Reference proteome</keyword>
<evidence type="ECO:0000256" key="3">
    <source>
        <dbReference type="ARBA" id="ARBA00022475"/>
    </source>
</evidence>
<keyword evidence="6 7" id="KW-0472">Membrane</keyword>
<evidence type="ECO:0000256" key="6">
    <source>
        <dbReference type="ARBA" id="ARBA00023136"/>
    </source>
</evidence>
<dbReference type="Pfam" id="PF03253">
    <property type="entry name" value="UT"/>
    <property type="match status" value="1"/>
</dbReference>
<dbReference type="AlphaFoldDB" id="A0A2K8UC22"/>
<feature type="transmembrane region" description="Helical" evidence="7">
    <location>
        <begin position="206"/>
        <end position="222"/>
    </location>
</feature>
<comment type="subcellular location">
    <subcellularLocation>
        <location evidence="1">Cell membrane</location>
        <topology evidence="1">Multi-pass membrane protein</topology>
    </subcellularLocation>
</comment>
<comment type="similarity">
    <text evidence="2">Belongs to the urea transporter family.</text>
</comment>
<dbReference type="EMBL" id="CP020370">
    <property type="protein sequence ID" value="AUB83116.1"/>
    <property type="molecule type" value="Genomic_DNA"/>
</dbReference>
<protein>
    <recommendedName>
        <fullName evidence="10">Urea transporter</fullName>
    </recommendedName>
</protein>
<dbReference type="PANTHER" id="PTHR10464:SF4">
    <property type="entry name" value="UREA TRANSPORTER"/>
    <property type="match status" value="1"/>
</dbReference>
<dbReference type="RefSeq" id="WP_100920813.1">
    <property type="nucleotide sequence ID" value="NZ_CP020370.1"/>
</dbReference>
<evidence type="ECO:0000256" key="7">
    <source>
        <dbReference type="SAM" id="Phobius"/>
    </source>
</evidence>
<evidence type="ECO:0000256" key="2">
    <source>
        <dbReference type="ARBA" id="ARBA00005914"/>
    </source>
</evidence>
<feature type="transmembrane region" description="Helical" evidence="7">
    <location>
        <begin position="39"/>
        <end position="64"/>
    </location>
</feature>
<dbReference type="OrthoDB" id="279428at2"/>
<sequence length="319" mass="33677">MMAPVEALFGPVAPGQVPYWRLVLRGCSQLCFQTNELTALFFLAAVALASPIAAAYMLTAAVIAPGARMVLGERGPVLETGLPGLNPCLIALALPAFFHTGWTDAAMWGLLIVAVLSTVVLTRLLVAFLPLPTLALPFLITFWIIFALTPILGFLQPIAFGVAGQTTLHPVEAVLRGLGEALFSPTVWSGLLVLAGVLLSNWRHGVLALLGAVIAMVVAYYHRDLADPATINLGLYGFNGVLAAVAVFVCCGGMLRLACFGAILATLLIPAIPDFGVSALSAPFVLSTWLLVTLGWIERNWFDLPSTRAASAARETESA</sequence>
<dbReference type="InterPro" id="IPR004937">
    <property type="entry name" value="Urea_transporter"/>
</dbReference>
<evidence type="ECO:0000313" key="8">
    <source>
        <dbReference type="EMBL" id="AUB83116.1"/>
    </source>
</evidence>
<dbReference type="PANTHER" id="PTHR10464">
    <property type="entry name" value="UREA TRANSPORTER"/>
    <property type="match status" value="1"/>
</dbReference>
<feature type="transmembrane region" description="Helical" evidence="7">
    <location>
        <begin position="76"/>
        <end position="99"/>
    </location>
</feature>
<feature type="transmembrane region" description="Helical" evidence="7">
    <location>
        <begin position="242"/>
        <end position="268"/>
    </location>
</feature>
<organism evidence="8 9">
    <name type="scientific">Candidatus Thiodictyon syntrophicum</name>
    <dbReference type="NCBI Taxonomy" id="1166950"/>
    <lineage>
        <taxon>Bacteria</taxon>
        <taxon>Pseudomonadati</taxon>
        <taxon>Pseudomonadota</taxon>
        <taxon>Gammaproteobacteria</taxon>
        <taxon>Chromatiales</taxon>
        <taxon>Chromatiaceae</taxon>
        <taxon>Thiodictyon</taxon>
    </lineage>
</organism>
<dbReference type="InterPro" id="IPR029020">
    <property type="entry name" value="Ammonium/urea_transptr"/>
</dbReference>
<accession>A0A2K8UC22</accession>
<reference evidence="8 9" key="1">
    <citation type="submission" date="2017-03" db="EMBL/GenBank/DDBJ databases">
        <title>Complete genome sequence of Candidatus 'Thiodictyon syntrophicum' sp. nov. strain Cad16T, a photolithoautotroph purple sulfur bacterium isolated from an alpine meromictic lake.</title>
        <authorList>
            <person name="Luedin S.M."/>
            <person name="Pothier J.F."/>
            <person name="Danza F."/>
            <person name="Storelli N."/>
            <person name="Wittwer M."/>
            <person name="Tonolla M."/>
        </authorList>
    </citation>
    <scope>NUCLEOTIDE SEQUENCE [LARGE SCALE GENOMIC DNA]</scope>
    <source>
        <strain evidence="8 9">Cad16T</strain>
    </source>
</reference>
<keyword evidence="3" id="KW-1003">Cell membrane</keyword>
<dbReference type="KEGG" id="tsy:THSYN_20645"/>
<keyword evidence="5 7" id="KW-1133">Transmembrane helix</keyword>
<evidence type="ECO:0000313" key="9">
    <source>
        <dbReference type="Proteomes" id="UP000232638"/>
    </source>
</evidence>
<feature type="transmembrane region" description="Helical" evidence="7">
    <location>
        <begin position="182"/>
        <end position="199"/>
    </location>
</feature>
<feature type="transmembrane region" description="Helical" evidence="7">
    <location>
        <begin position="138"/>
        <end position="162"/>
    </location>
</feature>
<evidence type="ECO:0000256" key="5">
    <source>
        <dbReference type="ARBA" id="ARBA00022989"/>
    </source>
</evidence>
<dbReference type="Gene3D" id="1.10.3430.10">
    <property type="entry name" value="Ammonium transporter AmtB like domains"/>
    <property type="match status" value="1"/>
</dbReference>
<evidence type="ECO:0008006" key="10">
    <source>
        <dbReference type="Google" id="ProtNLM"/>
    </source>
</evidence>